<reference evidence="4 5" key="1">
    <citation type="submission" date="2016-06" db="EMBL/GenBank/DDBJ databases">
        <title>Domibacillus iocasae genome sequencing.</title>
        <authorList>
            <person name="Verma A."/>
            <person name="Pal Y."/>
            <person name="Ojha A.K."/>
            <person name="Krishnamurthi S."/>
        </authorList>
    </citation>
    <scope>NUCLEOTIDE SEQUENCE [LARGE SCALE GENOMIC DNA]</scope>
    <source>
        <strain evidence="4 5">DSM 29979</strain>
    </source>
</reference>
<dbReference type="STRING" id="1714016.BA724_13020"/>
<comment type="caution">
    <text evidence="4">The sequence shown here is derived from an EMBL/GenBank/DDBJ whole genome shotgun (WGS) entry which is preliminary data.</text>
</comment>
<keyword evidence="5" id="KW-1185">Reference proteome</keyword>
<dbReference type="Pfam" id="PF00881">
    <property type="entry name" value="Nitroreductase"/>
    <property type="match status" value="1"/>
</dbReference>
<evidence type="ECO:0000313" key="4">
    <source>
        <dbReference type="EMBL" id="OES43998.1"/>
    </source>
</evidence>
<sequence>MSDFFEVALSRRSVKVYDPNAHISQEELTELLEMAGRAPSAWNLQQWHFLVFHGKEVQEKLLPIAYNQQQIVDASAVICILGDLEANLNINPVFDPQVETNEITPELKEILAGQINGAYKRAEYPRDGAILNSSLAAMQFMLAARAKGYDTCPIGGFNASGLADEFNVPKRYLPTMLITIGKKLQDGRPTDRLPIETLITYAK</sequence>
<evidence type="ECO:0000256" key="2">
    <source>
        <dbReference type="ARBA" id="ARBA00023002"/>
    </source>
</evidence>
<protein>
    <submittedName>
        <fullName evidence="4">NAD(P)H nitroreductase</fullName>
    </submittedName>
</protein>
<dbReference type="PANTHER" id="PTHR43673:SF3">
    <property type="entry name" value="NAD(P)H NITROREDUCTASE YODC-RELATED"/>
    <property type="match status" value="1"/>
</dbReference>
<evidence type="ECO:0000259" key="3">
    <source>
        <dbReference type="Pfam" id="PF00881"/>
    </source>
</evidence>
<dbReference type="CDD" id="cd02137">
    <property type="entry name" value="MhqN-like"/>
    <property type="match status" value="1"/>
</dbReference>
<evidence type="ECO:0000256" key="1">
    <source>
        <dbReference type="ARBA" id="ARBA00007118"/>
    </source>
</evidence>
<comment type="similarity">
    <text evidence="1">Belongs to the nitroreductase family.</text>
</comment>
<dbReference type="InterPro" id="IPR029479">
    <property type="entry name" value="Nitroreductase"/>
</dbReference>
<proteinExistence type="inferred from homology"/>
<dbReference type="OrthoDB" id="9782629at2"/>
<dbReference type="PANTHER" id="PTHR43673">
    <property type="entry name" value="NAD(P)H NITROREDUCTASE YDGI-RELATED"/>
    <property type="match status" value="1"/>
</dbReference>
<dbReference type="InterPro" id="IPR000415">
    <property type="entry name" value="Nitroreductase-like"/>
</dbReference>
<name>A0A1E7DMT7_9BACI</name>
<dbReference type="AlphaFoldDB" id="A0A1E7DMT7"/>
<gene>
    <name evidence="4" type="ORF">BA724_13020</name>
</gene>
<dbReference type="GO" id="GO:0016491">
    <property type="term" value="F:oxidoreductase activity"/>
    <property type="evidence" value="ECO:0007669"/>
    <property type="project" value="UniProtKB-KW"/>
</dbReference>
<feature type="domain" description="Nitroreductase" evidence="3">
    <location>
        <begin position="9"/>
        <end position="182"/>
    </location>
</feature>
<accession>A0A1E7DMT7</accession>
<dbReference type="Gene3D" id="3.40.109.10">
    <property type="entry name" value="NADH Oxidase"/>
    <property type="match status" value="1"/>
</dbReference>
<dbReference type="Proteomes" id="UP000095658">
    <property type="component" value="Unassembled WGS sequence"/>
</dbReference>
<dbReference type="EMBL" id="MAMP01000024">
    <property type="protein sequence ID" value="OES43998.1"/>
    <property type="molecule type" value="Genomic_DNA"/>
</dbReference>
<dbReference type="SUPFAM" id="SSF55469">
    <property type="entry name" value="FMN-dependent nitroreductase-like"/>
    <property type="match status" value="1"/>
</dbReference>
<organism evidence="4 5">
    <name type="scientific">Domibacillus iocasae</name>
    <dbReference type="NCBI Taxonomy" id="1714016"/>
    <lineage>
        <taxon>Bacteria</taxon>
        <taxon>Bacillati</taxon>
        <taxon>Bacillota</taxon>
        <taxon>Bacilli</taxon>
        <taxon>Bacillales</taxon>
        <taxon>Bacillaceae</taxon>
        <taxon>Domibacillus</taxon>
    </lineage>
</organism>
<keyword evidence="2" id="KW-0560">Oxidoreductase</keyword>
<evidence type="ECO:0000313" key="5">
    <source>
        <dbReference type="Proteomes" id="UP000095658"/>
    </source>
</evidence>
<dbReference type="RefSeq" id="WP_069939775.1">
    <property type="nucleotide sequence ID" value="NZ_MAMP01000024.1"/>
</dbReference>